<evidence type="ECO:0000256" key="6">
    <source>
        <dbReference type="ARBA" id="ARBA00023194"/>
    </source>
</evidence>
<dbReference type="Pfam" id="PF00975">
    <property type="entry name" value="Thioesterase"/>
    <property type="match status" value="1"/>
</dbReference>
<dbReference type="InterPro" id="IPR001242">
    <property type="entry name" value="Condensation_dom"/>
</dbReference>
<dbReference type="FunFam" id="3.30.300.30:FF:000010">
    <property type="entry name" value="Enterobactin synthetase component F"/>
    <property type="match status" value="2"/>
</dbReference>
<evidence type="ECO:0000313" key="10">
    <source>
        <dbReference type="Proteomes" id="UP000195880"/>
    </source>
</evidence>
<dbReference type="STRING" id="67267.GCA_000716675_01688"/>
<feature type="domain" description="Carrier" evidence="8">
    <location>
        <begin position="3210"/>
        <end position="3285"/>
    </location>
</feature>
<dbReference type="GO" id="GO:0017000">
    <property type="term" value="P:antibiotic biosynthetic process"/>
    <property type="evidence" value="ECO:0007669"/>
    <property type="project" value="UniProtKB-KW"/>
</dbReference>
<reference evidence="9 10" key="1">
    <citation type="submission" date="2017-05" db="EMBL/GenBank/DDBJ databases">
        <title>Streptomyces alboflavus Genome sequencing and assembly.</title>
        <authorList>
            <person name="Wang Y."/>
            <person name="Du B."/>
            <person name="Ding Y."/>
            <person name="Liu H."/>
            <person name="Hou Q."/>
            <person name="Liu K."/>
            <person name="Wang C."/>
            <person name="Yao L."/>
        </authorList>
    </citation>
    <scope>NUCLEOTIDE SEQUENCE [LARGE SCALE GENOMIC DNA]</scope>
    <source>
        <strain evidence="9 10">MDJK44</strain>
    </source>
</reference>
<dbReference type="SUPFAM" id="SSF47336">
    <property type="entry name" value="ACP-like"/>
    <property type="match status" value="3"/>
</dbReference>
<evidence type="ECO:0000256" key="5">
    <source>
        <dbReference type="ARBA" id="ARBA00022737"/>
    </source>
</evidence>
<dbReference type="InterPro" id="IPR020806">
    <property type="entry name" value="PKS_PP-bd"/>
</dbReference>
<keyword evidence="4" id="KW-0597">Phosphoprotein</keyword>
<sequence>MELEWPHSQSAKYDLTFNLMEEPAHGGVVGSVEYATDLFDATTVRKLADRYVRLLRRLTADPRRRIGSVDLLTADEHELVLRGFNDTAKPAVQHSMVEVFAGHVAAGPDRLAVVSGEQELTYQELDERANRLARVLTAHGVRRDSVVGLALPRSADQVVAVIAILKAGGCYLPLDPEYPAERLAYMLRDSAPPLVVTDTENVTSLPEGVCPALILDAPDTRAEVARESTEPPAVTSHPDQLAYVMYTSGSTGRPKGVGVTQRGVVRLSSESGYSDGAHERVLTQCAQAFDCNTYEQWFPLLKGGTLVIAPPGHVDTATLARLVAEHRLTAVMSSSGIFRVIAEEMPEALRGLRETLTGGEVVPRGTFENILAACPDTRVINGYGPTEATMACTFHAVTDREEIGVLGEIGRPMDNTRIYLLDSALRPVLPGTPGELYIAGDRLARGYLGRFDLTAERFVACPFGTPGERMYRTGDIATWTPEGSLVYHGRADTQVKIRGFRVEPSEVEAVLTRHDAVAQAVVVARDSTEFGKQLIAYTVLTDVENGPDPADLRSFAAGQLPDHMVPSAFVPLTHVPLSPSGKVDHKALPEPEFTSGKPYRTPRTRQEELLAGVFADVLGREGVGIDDSFFDLGGHSLLATRLVSRIRAALGVELPIRTVFTAPTVATLAECLDQGERARPPLTRVEPRPERAPLSYAQRRLWFIDRFEGPSATYNSPFPLRLSGELDTAALAAAMRDVVARHESLRTVFAEDEDGVPFQRILPAQDVHLDVPVLDIGPGGVEAALAEFATHRFDLAGEIPVRATLLRLGAREHVLVWLVHHIACDGASLAPMARDLNTAYTARLAGQAPRWTELPAQYVDYALWQRDLLGDDNDPDSLLSTQIAYWREELADSPQPLQLPTDRPRPQRASHRGDAVEFSVDGRVMSAVAELARAHGATESMVLESALVVLLHGLGAGDDITIGSPIANRTDDNLTDLVGFFVNTWVLRTHLHGNPTFTDLLHHVRTKSLAAYDHQDIPFERLVEALNPERSTAYAPLFQVMFAWQNFDLDGFELPGLQVEFERARSQSAKFDLTFNMVDLPQLGGVIGSLEYATDLFDETTVRRLADRYVRLLDLLTADPHRHVRGVEIVEPDERELVLYGLNDTAAATPELTVAELFARRAATTPEATALICEDQEWSYAELAARVERLAGELARRGVGPETVVGLALPRSADLVVAMLGIWRAGSAYLPIDPKYPSSRLDFILADARPALVLTTSDAAGVLPDTGVPRLLVEDLDLDTRDTWVPGGESRAVRPLNAAYVMYTSGSTGTPKGVTVTHRDVVNGVLRLADAVGIHPGTRMLAGTSVNFDVSVFEIVTTLATGGTVELVRDVLVIGERGGWDGGVISTVPSVFAELVDQIGDKIHPDAVVFAGEALPAPLVRSIHQALPGVRVVNAYGQTESFYATTFTSAPEGTSGSSAPIGTPLGNMRTYVLGSGLAPVPVGVVGELYVAGNVARGYHGQAPLTAERFLPDPFGPPGSRMYRTGDLARWSRQGHLEYVGRDDAQVKVRGFRIEPGEIEAALTAHPAVAQAVVVTRDVRGSRQLVGYVVPTVDDAGINAGVSAKELRGFVAGRLPEFMVPSVCVTLDRLPLAPNGKLDRSALPEPEVTGGTYQAPRTATEEILAAAYAEALGLDRVGVDDDFFAVGGDSIRSIQVVSRARAHGVEVTPRQIFECRTVAELADHAERTTDDGPVLDELEGGGVGVVPLLPIGHYLLELAEQGGGFGRFAMAMEVELPLAIDEQGLVATLRAVLDHHDILRSRLVRTGDGPAGLLVDAPGSVDPAGLIHRVACDGRWEEAAWRDRAAGELDRATGRLDPAAGVMAQFVWCDPGPEAHGRLILVLHHFLVDGVSWRILLPDLATAWNAVRDGRTPRLAPVATSVRRWSHALTEEAGSARRTAELDHWRTVVSGPDPDLGSRAFDPAVDVCATVEHVSVELPVAATEALLTTVPAAFRTGVNDGLLTAFGLALAKWRRARGIEESSALIRLEGHGREEAAVPGAELSRTVGWFTSMFPVRVDVGGIDLEDAFGGGRAIGRALKAVKEQLHAVPDKGVGYGLLRYLNRETADVLKEAGDGQISFNYLGRFAADDTPEEPRGGWTPADGNGLVGADLDPDMPALATVEVTSLVSDTGQGPRLQAQIRFPSGLLARDEARELIELWRAALENLALHAAVPGSGGLTPSDVPLVRVGQRDLDRWHDRYAGAVVDVWPVTATQAGILFHGMLAGSSFDAYHTQLSFRLSKDVDPERMRAAGQALLDRHAALRTAFVTSTAGQQVQLVLDHVDLPWQAVDLGDFADAERDAAFDRLLTADRAAHFTPEEPPLLRITLVRMGPDHAELVFTANHALYDGWSLPHLLQDLLRLYGSGGDPSVLPRVRPYRDFLAWLSEQDDEAAARAWARELEGVEEPTLLAPAGGAATAESAGLGQIEVPLPERAAQALARRASELGITLSTLLQGTWGVLLGYLTGRQDVVLGTTVSGRPPQVPGIDEMVGLFINTLPVRVTSAPDATLAQTLVALQERQTPLLDHHHHGLSRIHEAMGLPALFDTMVVLESYPVDQEGLTEAHEAAGAALAGVRATTGTHYPLTVVASAEPRLYAELQYQENLFPKSSAEQIAARFGRLLELVAADPHLPVARLDLLDRAERDLVLGRSDNSGQARAGHGITEVFQAQVAAGPERIAVVSGEEEVSYAELDERSNRLARVLIARGVGRDSVVGLALPRSTDQIVTLLAILKAGGCYLPLDPQYPAERLQFMLRDAAPVLVVTHTATAVDLPDGPCPYLILDDPSTQAALAGLSADPLETAPRTHVDQLAYVMYTSGSTGTPKGVAITHQGVVDLALDHHYTTNAHHRVLHHSAQAFDASTYELWIPLLHGNTLVLAPPGHLDATTLAHTIHTHHITAAFLTAGLFKVIAEVQPQALTGLKELWTGGDTMSPTAARETLRTCPHLHIINAYGPTETTMAATCHPTTPTDTTNDTIPIGQPMNNMRAYVLDTTLRPTPPGIPGELYLAGTGLARGYLGRHTLTAERFVACPHGTPGERMYRTGDIATWTPQGSLVYHGRTDTQVKIRGFRIEPSEVEAVLTRHDAVAQAVVVARDSTEFGKQLIAYVIPTDPTTTEPTPTELRTYLADRLPDHMLPSAYLPLAQVPLTANGKVDHEALPRPEFAAATAYRAPGTPQEEILAGVFASVLAVDQVGVDDDFFDLGGNSLLAIRLVSSIRAVLMVDMPMRVVFESPTVAGLARHLSGAELEGHTDPFGVVLPLRGGGSGAPVWFIHPGLGLCWPYLGMAARLGERPVYGIQARGFDGTPLPESMEAMVTDYVEQILSVQPDGPFHLVGHSIGGTIGHAIAVELQRRGLEVPLLAVLDSVPSHWFARQEAQDTSSARDGIRDYLVSSGADHDADREQLIENGATLLIEHTRMAGEFTQPSGYRGVTLFFNATLNSDQSYAPLWEPHVEGPLHTYDIQATHVDLHEPRPGAEICAVINRHLKG</sequence>
<keyword evidence="5" id="KW-0677">Repeat</keyword>
<dbReference type="InterPro" id="IPR023213">
    <property type="entry name" value="CAT-like_dom_sf"/>
</dbReference>
<dbReference type="CDD" id="cd19540">
    <property type="entry name" value="LCL_NRPS-like"/>
    <property type="match status" value="1"/>
</dbReference>
<gene>
    <name evidence="9" type="ORF">SMD44_08075</name>
</gene>
<dbReference type="SUPFAM" id="SSF56801">
    <property type="entry name" value="Acetyl-CoA synthetase-like"/>
    <property type="match status" value="3"/>
</dbReference>
<dbReference type="PANTHER" id="PTHR45527:SF1">
    <property type="entry name" value="FATTY ACID SYNTHASE"/>
    <property type="match status" value="1"/>
</dbReference>
<dbReference type="SUPFAM" id="SSF52777">
    <property type="entry name" value="CoA-dependent acyltransferases"/>
    <property type="match status" value="7"/>
</dbReference>
<evidence type="ECO:0000256" key="3">
    <source>
        <dbReference type="ARBA" id="ARBA00022450"/>
    </source>
</evidence>
<dbReference type="InterPro" id="IPR010071">
    <property type="entry name" value="AA_adenyl_dom"/>
</dbReference>
<dbReference type="Gene3D" id="1.10.1200.10">
    <property type="entry name" value="ACP-like"/>
    <property type="match status" value="2"/>
</dbReference>
<dbReference type="PROSITE" id="PS00455">
    <property type="entry name" value="AMP_BINDING"/>
    <property type="match status" value="3"/>
</dbReference>
<dbReference type="Proteomes" id="UP000195880">
    <property type="component" value="Chromosome"/>
</dbReference>
<feature type="domain" description="Carrier" evidence="8">
    <location>
        <begin position="1654"/>
        <end position="1728"/>
    </location>
</feature>
<evidence type="ECO:0000259" key="8">
    <source>
        <dbReference type="PROSITE" id="PS50075"/>
    </source>
</evidence>
<dbReference type="GO" id="GO:0003824">
    <property type="term" value="F:catalytic activity"/>
    <property type="evidence" value="ECO:0007669"/>
    <property type="project" value="InterPro"/>
</dbReference>
<dbReference type="InterPro" id="IPR020845">
    <property type="entry name" value="AMP-binding_CS"/>
</dbReference>
<dbReference type="NCBIfam" id="NF003417">
    <property type="entry name" value="PRK04813.1"/>
    <property type="match status" value="3"/>
</dbReference>
<dbReference type="InterPro" id="IPR006162">
    <property type="entry name" value="Ppantetheine_attach_site"/>
</dbReference>
<dbReference type="GO" id="GO:0043041">
    <property type="term" value="P:amino acid activation for nonribosomal peptide biosynthetic process"/>
    <property type="evidence" value="ECO:0007669"/>
    <property type="project" value="TreeGrafter"/>
</dbReference>
<comment type="similarity">
    <text evidence="2">Belongs to the ATP-dependent AMP-binding enzyme family.</text>
</comment>
<dbReference type="Gene3D" id="3.30.300.30">
    <property type="match status" value="3"/>
</dbReference>
<dbReference type="SMART" id="SM00824">
    <property type="entry name" value="PKS_TE"/>
    <property type="match status" value="1"/>
</dbReference>
<proteinExistence type="inferred from homology"/>
<dbReference type="OrthoDB" id="2472181at2"/>
<dbReference type="Gene3D" id="3.30.559.10">
    <property type="entry name" value="Chloramphenicol acetyltransferase-like domain"/>
    <property type="match status" value="3"/>
</dbReference>
<dbReference type="PROSITE" id="PS50075">
    <property type="entry name" value="CARRIER"/>
    <property type="match status" value="3"/>
</dbReference>
<dbReference type="Pfam" id="PF13193">
    <property type="entry name" value="AMP-binding_C"/>
    <property type="match status" value="3"/>
</dbReference>
<organism evidence="9 10">
    <name type="scientific">Streptomyces alboflavus</name>
    <dbReference type="NCBI Taxonomy" id="67267"/>
    <lineage>
        <taxon>Bacteria</taxon>
        <taxon>Bacillati</taxon>
        <taxon>Actinomycetota</taxon>
        <taxon>Actinomycetes</taxon>
        <taxon>Kitasatosporales</taxon>
        <taxon>Streptomycetaceae</taxon>
        <taxon>Streptomyces</taxon>
    </lineage>
</organism>
<evidence type="ECO:0000313" key="9">
    <source>
        <dbReference type="EMBL" id="ARX88588.1"/>
    </source>
</evidence>
<protein>
    <recommendedName>
        <fullName evidence="8">Carrier domain-containing protein</fullName>
    </recommendedName>
</protein>
<dbReference type="FunFam" id="1.10.1200.10:FF:000005">
    <property type="entry name" value="Nonribosomal peptide synthetase 1"/>
    <property type="match status" value="1"/>
</dbReference>
<dbReference type="Gene3D" id="3.40.50.980">
    <property type="match status" value="6"/>
</dbReference>
<dbReference type="FunFam" id="2.30.38.10:FF:000001">
    <property type="entry name" value="Non-ribosomal peptide synthetase PvdI"/>
    <property type="match status" value="2"/>
</dbReference>
<keyword evidence="6" id="KW-0045">Antibiotic biosynthesis</keyword>
<feature type="domain" description="Carrier" evidence="8">
    <location>
        <begin position="601"/>
        <end position="676"/>
    </location>
</feature>
<dbReference type="EMBL" id="CP021748">
    <property type="protein sequence ID" value="ARX88588.1"/>
    <property type="molecule type" value="Genomic_DNA"/>
</dbReference>
<dbReference type="Pfam" id="PF00550">
    <property type="entry name" value="PP-binding"/>
    <property type="match status" value="3"/>
</dbReference>
<evidence type="ECO:0000256" key="2">
    <source>
        <dbReference type="ARBA" id="ARBA00006432"/>
    </source>
</evidence>
<keyword evidence="10" id="KW-1185">Reference proteome</keyword>
<dbReference type="KEGG" id="salf:SMD44_08075"/>
<feature type="region of interest" description="Disordered" evidence="7">
    <location>
        <begin position="581"/>
        <end position="600"/>
    </location>
</feature>
<dbReference type="Pfam" id="PF00668">
    <property type="entry name" value="Condensation"/>
    <property type="match status" value="3"/>
</dbReference>
<dbReference type="InterPro" id="IPR045851">
    <property type="entry name" value="AMP-bd_C_sf"/>
</dbReference>
<dbReference type="NCBIfam" id="TIGR01720">
    <property type="entry name" value="NRPS-para261"/>
    <property type="match status" value="1"/>
</dbReference>
<dbReference type="FunFam" id="1.10.1200.10:FF:000016">
    <property type="entry name" value="Non-ribosomal peptide synthase"/>
    <property type="match status" value="2"/>
</dbReference>
<dbReference type="Gene3D" id="3.30.559.30">
    <property type="entry name" value="Nonribosomal peptide synthetase, condensation domain"/>
    <property type="match status" value="4"/>
</dbReference>
<dbReference type="InterPro" id="IPR009081">
    <property type="entry name" value="PP-bd_ACP"/>
</dbReference>
<dbReference type="InterPro" id="IPR025110">
    <property type="entry name" value="AMP-bd_C"/>
</dbReference>
<keyword evidence="3" id="KW-0596">Phosphopantetheine</keyword>
<evidence type="ECO:0000256" key="1">
    <source>
        <dbReference type="ARBA" id="ARBA00001957"/>
    </source>
</evidence>
<dbReference type="Pfam" id="PF00501">
    <property type="entry name" value="AMP-binding"/>
    <property type="match status" value="3"/>
</dbReference>
<evidence type="ECO:0000256" key="4">
    <source>
        <dbReference type="ARBA" id="ARBA00022553"/>
    </source>
</evidence>
<feature type="region of interest" description="Disordered" evidence="7">
    <location>
        <begin position="894"/>
        <end position="913"/>
    </location>
</feature>
<comment type="cofactor">
    <cofactor evidence="1">
        <name>pantetheine 4'-phosphate</name>
        <dbReference type="ChEBI" id="CHEBI:47942"/>
    </cofactor>
</comment>
<dbReference type="SUPFAM" id="SSF53474">
    <property type="entry name" value="alpha/beta-Hydrolases"/>
    <property type="match status" value="1"/>
</dbReference>
<dbReference type="InterPro" id="IPR036736">
    <property type="entry name" value="ACP-like_sf"/>
</dbReference>
<dbReference type="GO" id="GO:0005829">
    <property type="term" value="C:cytosol"/>
    <property type="evidence" value="ECO:0007669"/>
    <property type="project" value="TreeGrafter"/>
</dbReference>
<dbReference type="Gene3D" id="3.40.50.1820">
    <property type="entry name" value="alpha/beta hydrolase"/>
    <property type="match status" value="1"/>
</dbReference>
<dbReference type="InterPro" id="IPR001031">
    <property type="entry name" value="Thioesterase"/>
</dbReference>
<dbReference type="PANTHER" id="PTHR45527">
    <property type="entry name" value="NONRIBOSOMAL PEPTIDE SYNTHETASE"/>
    <property type="match status" value="1"/>
</dbReference>
<dbReference type="GO" id="GO:0072330">
    <property type="term" value="P:monocarboxylic acid biosynthetic process"/>
    <property type="evidence" value="ECO:0007669"/>
    <property type="project" value="UniProtKB-ARBA"/>
</dbReference>
<dbReference type="PROSITE" id="PS00012">
    <property type="entry name" value="PHOSPHOPANTETHEINE"/>
    <property type="match status" value="3"/>
</dbReference>
<dbReference type="InterPro" id="IPR029058">
    <property type="entry name" value="AB_hydrolase_fold"/>
</dbReference>
<dbReference type="SMART" id="SM00823">
    <property type="entry name" value="PKS_PP"/>
    <property type="match status" value="3"/>
</dbReference>
<dbReference type="CDD" id="cd05930">
    <property type="entry name" value="A_NRPS"/>
    <property type="match status" value="1"/>
</dbReference>
<dbReference type="FunFam" id="3.40.50.12780:FF:000012">
    <property type="entry name" value="Non-ribosomal peptide synthetase"/>
    <property type="match status" value="2"/>
</dbReference>
<dbReference type="CDD" id="cd12117">
    <property type="entry name" value="A_NRPS_Srf_like"/>
    <property type="match status" value="2"/>
</dbReference>
<dbReference type="FunFam" id="3.40.50.980:FF:000001">
    <property type="entry name" value="Non-ribosomal peptide synthetase"/>
    <property type="match status" value="3"/>
</dbReference>
<dbReference type="GO" id="GO:0031177">
    <property type="term" value="F:phosphopantetheine binding"/>
    <property type="evidence" value="ECO:0007669"/>
    <property type="project" value="InterPro"/>
</dbReference>
<dbReference type="InterPro" id="IPR000873">
    <property type="entry name" value="AMP-dep_synth/lig_dom"/>
</dbReference>
<evidence type="ECO:0000256" key="7">
    <source>
        <dbReference type="SAM" id="MobiDB-lite"/>
    </source>
</evidence>
<dbReference type="NCBIfam" id="TIGR01733">
    <property type="entry name" value="AA-adenyl-dom"/>
    <property type="match status" value="3"/>
</dbReference>
<dbReference type="InterPro" id="IPR020802">
    <property type="entry name" value="TesA-like"/>
</dbReference>
<accession>A0A1Z1WQ77</accession>
<dbReference type="GO" id="GO:0044550">
    <property type="term" value="P:secondary metabolite biosynthetic process"/>
    <property type="evidence" value="ECO:0007669"/>
    <property type="project" value="UniProtKB-ARBA"/>
</dbReference>
<name>A0A1Z1WQ77_9ACTN</name>
<dbReference type="GO" id="GO:0008610">
    <property type="term" value="P:lipid biosynthetic process"/>
    <property type="evidence" value="ECO:0007669"/>
    <property type="project" value="UniProtKB-ARBA"/>
</dbReference>
<dbReference type="eggNOG" id="COG1020">
    <property type="taxonomic scope" value="Bacteria"/>
</dbReference>
<dbReference type="InterPro" id="IPR010060">
    <property type="entry name" value="NRPS_synth"/>
</dbReference>
<dbReference type="Gene3D" id="2.30.38.10">
    <property type="entry name" value="Luciferase, Domain 3"/>
    <property type="match status" value="3"/>
</dbReference>